<comment type="caution">
    <text evidence="2">The sequence shown here is derived from an EMBL/GenBank/DDBJ whole genome shotgun (WGS) entry which is preliminary data.</text>
</comment>
<dbReference type="SUPFAM" id="SSF55486">
    <property type="entry name" value="Metalloproteases ('zincins'), catalytic domain"/>
    <property type="match status" value="1"/>
</dbReference>
<dbReference type="InterPro" id="IPR014782">
    <property type="entry name" value="Peptidase_M1_dom"/>
</dbReference>
<dbReference type="PANTHER" id="PTHR45726:SF3">
    <property type="entry name" value="LEUKOTRIENE A-4 HYDROLASE"/>
    <property type="match status" value="1"/>
</dbReference>
<organism evidence="2 3">
    <name type="scientific">Noviherbaspirillum aridicola</name>
    <dbReference type="NCBI Taxonomy" id="2849687"/>
    <lineage>
        <taxon>Bacteria</taxon>
        <taxon>Pseudomonadati</taxon>
        <taxon>Pseudomonadota</taxon>
        <taxon>Betaproteobacteria</taxon>
        <taxon>Burkholderiales</taxon>
        <taxon>Oxalobacteraceae</taxon>
        <taxon>Noviherbaspirillum</taxon>
    </lineage>
</organism>
<dbReference type="EMBL" id="BPMK01000011">
    <property type="protein sequence ID" value="GIZ52714.1"/>
    <property type="molecule type" value="Genomic_DNA"/>
</dbReference>
<evidence type="ECO:0000313" key="2">
    <source>
        <dbReference type="EMBL" id="GIZ52714.1"/>
    </source>
</evidence>
<dbReference type="Gene3D" id="1.10.390.10">
    <property type="entry name" value="Neutral Protease Domain 2"/>
    <property type="match status" value="1"/>
</dbReference>
<accession>A0ABQ4Q7M9</accession>
<reference evidence="2 3" key="1">
    <citation type="journal article" date="2022" name="Int. J. Syst. Evol. Microbiol.">
        <title>Noviherbaspirillum aridicola sp. nov., isolated from an arid soil in Pakistan.</title>
        <authorList>
            <person name="Khan I.U."/>
            <person name="Saqib M."/>
            <person name="Amin A."/>
            <person name="Hussain F."/>
            <person name="Li L."/>
            <person name="Liu Y.H."/>
            <person name="Fang B.Z."/>
            <person name="Ahmed I."/>
            <person name="Li W.J."/>
        </authorList>
    </citation>
    <scope>NUCLEOTIDE SEQUENCE [LARGE SCALE GENOMIC DNA]</scope>
    <source>
        <strain evidence="2 3">NCCP-691</strain>
    </source>
</reference>
<keyword evidence="3" id="KW-1185">Reference proteome</keyword>
<protein>
    <recommendedName>
        <fullName evidence="1">Peptidase M1 membrane alanine aminopeptidase domain-containing protein</fullName>
    </recommendedName>
</protein>
<dbReference type="PANTHER" id="PTHR45726">
    <property type="entry name" value="LEUKOTRIENE A-4 HYDROLASE"/>
    <property type="match status" value="1"/>
</dbReference>
<name>A0ABQ4Q7M9_9BURK</name>
<evidence type="ECO:0000259" key="1">
    <source>
        <dbReference type="Pfam" id="PF01433"/>
    </source>
</evidence>
<sequence>MRRWLLRLSLWLLLAPGAAFALPLLELDVKLDPDRRRLEASASLPVSGPAFRFVLHPSLAVQRAEIDGKALRVRPGNSANDLREWRIELPSAGGRLRVDYAGELPPLDRQRDHRGVLTAMPPMASAEGSFLPAYGGWYPHPGQAHSYRVHLSLPASQRGLVPGNLLSESLPSAADARYRASIDFPHASDGIELMAGPWIMREKRHRLPGGEEVAVRTLFDAELDATPGLSEGYLEDAARYLSRYSAHIGPYPWRGFSIVAAPLPTGFGMPALTYIGRDVLKLPFIRATSLGHEVLHNWWGNGVRIDPAQGNWSEGLTTFMADYAYREDASPQAAYEMRLSWLRDAAAVPAAERKPLSAFRYRTHAAGASLGYGKAAMLFLMLRDDIGEQAFARGIRLFWERQRFRAASWDDLRSAFEQASGRSLDGFFAQWLQRADGPRVRIAAARSVAGGTEVTLEQEGQPYDLRLPLQLQREEGKAGMAGIELHVVRFGERRRSFLLKSPADAVRLDPDLRVWRELDAAQLPPIWRQWIAARAPRLVVLSADGRTAEAARALAAALFENPPKEADLSGLREGREPVLLVGLHAEVDQALARTGLPARPADPGTRGSAQAWTIPGIAGAPVAVVSAADAEALAALSGPLPHYGGQSWLAFEGRRAIARGAWPALMPAVPVRP</sequence>
<dbReference type="Proteomes" id="UP000887222">
    <property type="component" value="Unassembled WGS sequence"/>
</dbReference>
<feature type="domain" description="Peptidase M1 membrane alanine aminopeptidase" evidence="1">
    <location>
        <begin position="291"/>
        <end position="431"/>
    </location>
</feature>
<proteinExistence type="predicted"/>
<dbReference type="Pfam" id="PF01433">
    <property type="entry name" value="Peptidase_M1"/>
    <property type="match status" value="1"/>
</dbReference>
<evidence type="ECO:0000313" key="3">
    <source>
        <dbReference type="Proteomes" id="UP000887222"/>
    </source>
</evidence>
<dbReference type="InterPro" id="IPR034015">
    <property type="entry name" value="M1_LTA4H"/>
</dbReference>
<gene>
    <name evidence="2" type="ORF">NCCP691_27280</name>
</gene>
<dbReference type="InterPro" id="IPR027268">
    <property type="entry name" value="Peptidase_M4/M1_CTD_sf"/>
</dbReference>